<accession>A0A444U3H9</accession>
<sequence>MPTVPQRPFKSVVVPSRRRARQVRAVGFGSGPGIWLFNVSRAARRFLQDSGTAVACRHGGFPDHKSRAGPMARAQSLSPQPPGPGTCHLRAEGRTTQWLPAPSVQAAWLTTQQHPGTQDTQRTGFPPGLRRAVEVTEPRGNQEIKAELREETGMLKERKKETCKGVSKEGDWHRRKQMESRLAEVIVKAAFACPMEMAFSGFIPIDLLNIAHLATKIPKAFSITCRAYGCLNYKHCGELADAIEGRVT</sequence>
<dbReference type="Proteomes" id="UP000289886">
    <property type="component" value="Unassembled WGS sequence"/>
</dbReference>
<gene>
    <name evidence="2" type="ORF">EOD39_8556</name>
</gene>
<organism evidence="2 3">
    <name type="scientific">Acipenser ruthenus</name>
    <name type="common">Sterlet sturgeon</name>
    <dbReference type="NCBI Taxonomy" id="7906"/>
    <lineage>
        <taxon>Eukaryota</taxon>
        <taxon>Metazoa</taxon>
        <taxon>Chordata</taxon>
        <taxon>Craniata</taxon>
        <taxon>Vertebrata</taxon>
        <taxon>Euteleostomi</taxon>
        <taxon>Actinopterygii</taxon>
        <taxon>Chondrostei</taxon>
        <taxon>Acipenseriformes</taxon>
        <taxon>Acipenseridae</taxon>
        <taxon>Acipenser</taxon>
    </lineage>
</organism>
<evidence type="ECO:0000256" key="1">
    <source>
        <dbReference type="SAM" id="MobiDB-lite"/>
    </source>
</evidence>
<keyword evidence="3" id="KW-1185">Reference proteome</keyword>
<protein>
    <submittedName>
        <fullName evidence="2">Uncharacterized protein</fullName>
    </submittedName>
</protein>
<dbReference type="EMBL" id="SCEB01215408">
    <property type="protein sequence ID" value="RXM29727.1"/>
    <property type="molecule type" value="Genomic_DNA"/>
</dbReference>
<evidence type="ECO:0000313" key="3">
    <source>
        <dbReference type="Proteomes" id="UP000289886"/>
    </source>
</evidence>
<dbReference type="AlphaFoldDB" id="A0A444U3H9"/>
<feature type="region of interest" description="Disordered" evidence="1">
    <location>
        <begin position="65"/>
        <end position="84"/>
    </location>
</feature>
<name>A0A444U3H9_ACIRT</name>
<evidence type="ECO:0000313" key="2">
    <source>
        <dbReference type="EMBL" id="RXM29727.1"/>
    </source>
</evidence>
<reference evidence="2 3" key="1">
    <citation type="submission" date="2019-01" db="EMBL/GenBank/DDBJ databases">
        <title>Draft Genome and Complete Hox-Cluster Characterization of the Sterlet Sturgeon (Acipenser ruthenus).</title>
        <authorList>
            <person name="Wei Q."/>
        </authorList>
    </citation>
    <scope>NUCLEOTIDE SEQUENCE [LARGE SCALE GENOMIC DNA]</scope>
    <source>
        <strain evidence="2">WHYD16114868_AA</strain>
        <tissue evidence="2">Blood</tissue>
    </source>
</reference>
<proteinExistence type="predicted"/>
<comment type="caution">
    <text evidence="2">The sequence shown here is derived from an EMBL/GenBank/DDBJ whole genome shotgun (WGS) entry which is preliminary data.</text>
</comment>